<evidence type="ECO:0000313" key="4">
    <source>
        <dbReference type="EMBL" id="ORX45627.1"/>
    </source>
</evidence>
<dbReference type="Proteomes" id="UP000193719">
    <property type="component" value="Unassembled WGS sequence"/>
</dbReference>
<feature type="repeat" description="ANK" evidence="3">
    <location>
        <begin position="23"/>
        <end position="59"/>
    </location>
</feature>
<evidence type="ECO:0000256" key="3">
    <source>
        <dbReference type="PROSITE-ProRule" id="PRU00023"/>
    </source>
</evidence>
<keyword evidence="2 3" id="KW-0040">ANK repeat</keyword>
<dbReference type="InterPro" id="IPR036770">
    <property type="entry name" value="Ankyrin_rpt-contain_sf"/>
</dbReference>
<organism evidence="4 5">
    <name type="scientific">Piromyces finnis</name>
    <dbReference type="NCBI Taxonomy" id="1754191"/>
    <lineage>
        <taxon>Eukaryota</taxon>
        <taxon>Fungi</taxon>
        <taxon>Fungi incertae sedis</taxon>
        <taxon>Chytridiomycota</taxon>
        <taxon>Chytridiomycota incertae sedis</taxon>
        <taxon>Neocallimastigomycetes</taxon>
        <taxon>Neocallimastigales</taxon>
        <taxon>Neocallimastigaceae</taxon>
        <taxon>Piromyces</taxon>
    </lineage>
</organism>
<dbReference type="InterPro" id="IPR002110">
    <property type="entry name" value="Ankyrin_rpt"/>
</dbReference>
<name>A0A1Y1V273_9FUNG</name>
<dbReference type="SUPFAM" id="SSF48403">
    <property type="entry name" value="Ankyrin repeat"/>
    <property type="match status" value="1"/>
</dbReference>
<keyword evidence="5" id="KW-1185">Reference proteome</keyword>
<gene>
    <name evidence="4" type="ORF">BCR36DRAFT_260504</name>
</gene>
<feature type="non-terminal residue" evidence="4">
    <location>
        <position position="86"/>
    </location>
</feature>
<evidence type="ECO:0000256" key="1">
    <source>
        <dbReference type="ARBA" id="ARBA00022737"/>
    </source>
</evidence>
<dbReference type="PANTHER" id="PTHR24126:SF14">
    <property type="entry name" value="ANK_REP_REGION DOMAIN-CONTAINING PROTEIN"/>
    <property type="match status" value="1"/>
</dbReference>
<protein>
    <submittedName>
        <fullName evidence="4">Ankyrin</fullName>
    </submittedName>
</protein>
<reference evidence="4 5" key="1">
    <citation type="submission" date="2016-08" db="EMBL/GenBank/DDBJ databases">
        <title>Genomes of anaerobic fungi encode conserved fungal cellulosomes for biomass hydrolysis.</title>
        <authorList>
            <consortium name="DOE Joint Genome Institute"/>
            <person name="Haitjema C.H."/>
            <person name="Gilmore S.P."/>
            <person name="Henske J.K."/>
            <person name="Solomon K.V."/>
            <person name="De Groot R."/>
            <person name="Kuo A."/>
            <person name="Mondo S.J."/>
            <person name="Salamov A.A."/>
            <person name="Labutti K."/>
            <person name="Zhao Z."/>
            <person name="Chiniquy J."/>
            <person name="Barry K."/>
            <person name="Brewer H.M."/>
            <person name="Purvine S.O."/>
            <person name="Wright A.T."/>
            <person name="Boxma B."/>
            <person name="Van Alen T."/>
            <person name="Hackstein J.H."/>
            <person name="Baker S.E."/>
            <person name="Grigoriev I.V."/>
            <person name="O'Malley M.A."/>
        </authorList>
    </citation>
    <scope>NUCLEOTIDE SEQUENCE [LARGE SCALE GENOMIC DNA]</scope>
    <source>
        <strain evidence="5">finn</strain>
    </source>
</reference>
<evidence type="ECO:0000256" key="2">
    <source>
        <dbReference type="ARBA" id="ARBA00023043"/>
    </source>
</evidence>
<dbReference type="OrthoDB" id="539213at2759"/>
<dbReference type="STRING" id="1754191.A0A1Y1V273"/>
<dbReference type="Pfam" id="PF12796">
    <property type="entry name" value="Ank_2"/>
    <property type="match status" value="1"/>
</dbReference>
<proteinExistence type="predicted"/>
<sequence>NMGKNISKLLIDYGADLNKQGIEGNTPLLLACNREVELKGGNTKKYLIEKGADINKANNKGETPLSIISSYGSYYIINYFIEHEAN</sequence>
<dbReference type="Gene3D" id="1.25.40.20">
    <property type="entry name" value="Ankyrin repeat-containing domain"/>
    <property type="match status" value="1"/>
</dbReference>
<reference evidence="4 5" key="2">
    <citation type="submission" date="2016-08" db="EMBL/GenBank/DDBJ databases">
        <title>Pervasive Adenine N6-methylation of Active Genes in Fungi.</title>
        <authorList>
            <consortium name="DOE Joint Genome Institute"/>
            <person name="Mondo S.J."/>
            <person name="Dannebaum R.O."/>
            <person name="Kuo R.C."/>
            <person name="Labutti K."/>
            <person name="Haridas S."/>
            <person name="Kuo A."/>
            <person name="Salamov A."/>
            <person name="Ahrendt S.R."/>
            <person name="Lipzen A."/>
            <person name="Sullivan W."/>
            <person name="Andreopoulos W.B."/>
            <person name="Clum A."/>
            <person name="Lindquist E."/>
            <person name="Daum C."/>
            <person name="Ramamoorthy G.K."/>
            <person name="Gryganskyi A."/>
            <person name="Culley D."/>
            <person name="Magnuson J.K."/>
            <person name="James T.Y."/>
            <person name="O'Malley M.A."/>
            <person name="Stajich J.E."/>
            <person name="Spatafora J.W."/>
            <person name="Visel A."/>
            <person name="Grigoriev I.V."/>
        </authorList>
    </citation>
    <scope>NUCLEOTIDE SEQUENCE [LARGE SCALE GENOMIC DNA]</scope>
    <source>
        <strain evidence="5">finn</strain>
    </source>
</reference>
<feature type="non-terminal residue" evidence="4">
    <location>
        <position position="1"/>
    </location>
</feature>
<dbReference type="PANTHER" id="PTHR24126">
    <property type="entry name" value="ANKYRIN REPEAT, PH AND SEC7 DOMAIN CONTAINING PROTEIN SECG-RELATED"/>
    <property type="match status" value="1"/>
</dbReference>
<comment type="caution">
    <text evidence="4">The sequence shown here is derived from an EMBL/GenBank/DDBJ whole genome shotgun (WGS) entry which is preliminary data.</text>
</comment>
<dbReference type="AlphaFoldDB" id="A0A1Y1V273"/>
<dbReference type="PROSITE" id="PS50088">
    <property type="entry name" value="ANK_REPEAT"/>
    <property type="match status" value="1"/>
</dbReference>
<accession>A0A1Y1V273</accession>
<evidence type="ECO:0000313" key="5">
    <source>
        <dbReference type="Proteomes" id="UP000193719"/>
    </source>
</evidence>
<keyword evidence="1" id="KW-0677">Repeat</keyword>
<dbReference type="EMBL" id="MCFH01000039">
    <property type="protein sequence ID" value="ORX45627.1"/>
    <property type="molecule type" value="Genomic_DNA"/>
</dbReference>